<feature type="transmembrane region" description="Helical" evidence="1">
    <location>
        <begin position="46"/>
        <end position="71"/>
    </location>
</feature>
<protein>
    <submittedName>
        <fullName evidence="2">Uncharacterized protein</fullName>
    </submittedName>
</protein>
<keyword evidence="3" id="KW-1185">Reference proteome</keyword>
<keyword evidence="1" id="KW-1133">Transmembrane helix</keyword>
<feature type="transmembrane region" description="Helical" evidence="1">
    <location>
        <begin position="91"/>
        <end position="112"/>
    </location>
</feature>
<dbReference type="Proteomes" id="UP001271789">
    <property type="component" value="Unassembled WGS sequence"/>
</dbReference>
<comment type="caution">
    <text evidence="2">The sequence shown here is derived from an EMBL/GenBank/DDBJ whole genome shotgun (WGS) entry which is preliminary data.</text>
</comment>
<reference evidence="2" key="1">
    <citation type="submission" date="2023-06" db="EMBL/GenBank/DDBJ databases">
        <title>Genome sequence of Methanosarcinaceae archaeon Ag5.</title>
        <authorList>
            <person name="Protasov E."/>
            <person name="Platt K."/>
            <person name="Poehlein A."/>
            <person name="Daniel R."/>
            <person name="Brune A."/>
        </authorList>
    </citation>
    <scope>NUCLEOTIDE SEQUENCE</scope>
    <source>
        <strain evidence="2">Ag5</strain>
    </source>
</reference>
<keyword evidence="1" id="KW-0812">Transmembrane</keyword>
<accession>A0AAE4MKT1</accession>
<feature type="transmembrane region" description="Helical" evidence="1">
    <location>
        <begin position="138"/>
        <end position="155"/>
    </location>
</feature>
<dbReference type="EMBL" id="JAWDKD010000021">
    <property type="protein sequence ID" value="MDV0447696.1"/>
    <property type="molecule type" value="Genomic_DNA"/>
</dbReference>
<evidence type="ECO:0000313" key="2">
    <source>
        <dbReference type="EMBL" id="MDV0447696.1"/>
    </source>
</evidence>
<keyword evidence="1" id="KW-0472">Membrane</keyword>
<sequence>MQTQESKIKWFWYVFIIGSAFIILFSDVLSAFFWGMLAEQFQLSKLATSCGAHITTIMIWIVGSYLLLNFIHKKFNFNLFKVQTGTTKRGILLCIILVVLVTVFMFVLWGGFKPWLEYQSAITRLGAYGWVDFILQNIYYIFEMLVCLILVAFGQKAGEAATSLNKIPWGGLLLGIIWGLPHALTKGDLTVGLSSFAIGIILGLPYILLNRNAGQTWAFMAFMFIL</sequence>
<organism evidence="2 3">
    <name type="scientific">Methanolapillus africanus</name>
    <dbReference type="NCBI Taxonomy" id="3028297"/>
    <lineage>
        <taxon>Archaea</taxon>
        <taxon>Methanobacteriati</taxon>
        <taxon>Methanobacteriota</taxon>
        <taxon>Stenosarchaea group</taxon>
        <taxon>Methanomicrobia</taxon>
        <taxon>Methanosarcinales</taxon>
        <taxon>Methanosarcinaceae</taxon>
        <taxon>Methanolapillus</taxon>
    </lineage>
</organism>
<gene>
    <name evidence="2" type="ORF">MsAg5_16070</name>
</gene>
<name>A0AAE4MKT1_9EURY</name>
<feature type="transmembrane region" description="Helical" evidence="1">
    <location>
        <begin position="190"/>
        <end position="209"/>
    </location>
</feature>
<evidence type="ECO:0000256" key="1">
    <source>
        <dbReference type="SAM" id="Phobius"/>
    </source>
</evidence>
<feature type="transmembrane region" description="Helical" evidence="1">
    <location>
        <begin position="167"/>
        <end position="184"/>
    </location>
</feature>
<feature type="transmembrane region" description="Helical" evidence="1">
    <location>
        <begin position="12"/>
        <end position="34"/>
    </location>
</feature>
<evidence type="ECO:0000313" key="3">
    <source>
        <dbReference type="Proteomes" id="UP001271789"/>
    </source>
</evidence>
<proteinExistence type="predicted"/>
<dbReference type="AlphaFoldDB" id="A0AAE4MKT1"/>
<dbReference type="RefSeq" id="WP_338100134.1">
    <property type="nucleotide sequence ID" value="NZ_JAWDKD010000021.1"/>
</dbReference>